<reference evidence="5" key="1">
    <citation type="submission" date="2023-06" db="EMBL/GenBank/DDBJ databases">
        <title>Phylogenetic Diversity of Rhizobium strains.</title>
        <authorList>
            <person name="Moura F.T."/>
            <person name="Helene L.C.F."/>
            <person name="Hungria M."/>
        </authorList>
    </citation>
    <scope>NUCLEOTIDE SEQUENCE</scope>
    <source>
        <strain evidence="5">CCGE524</strain>
    </source>
</reference>
<protein>
    <submittedName>
        <fullName evidence="5">LysR substrate-binding domain-containing protein</fullName>
    </submittedName>
</protein>
<dbReference type="PANTHER" id="PTHR30126:SF91">
    <property type="entry name" value="LYSR FAMILY TRANSCRIPTIONAL REGULATOR"/>
    <property type="match status" value="1"/>
</dbReference>
<dbReference type="SUPFAM" id="SSF53850">
    <property type="entry name" value="Periplasmic binding protein-like II"/>
    <property type="match status" value="1"/>
</dbReference>
<dbReference type="Pfam" id="PF03466">
    <property type="entry name" value="LysR_substrate"/>
    <property type="match status" value="1"/>
</dbReference>
<feature type="non-terminal residue" evidence="5">
    <location>
        <position position="1"/>
    </location>
</feature>
<accession>A0ABT7KQT4</accession>
<name>A0ABT7KQT4_9HYPH</name>
<comment type="similarity">
    <text evidence="1">Belongs to the LysR transcriptional regulatory family.</text>
</comment>
<dbReference type="Gene3D" id="3.40.190.290">
    <property type="match status" value="1"/>
</dbReference>
<dbReference type="PANTHER" id="PTHR30126">
    <property type="entry name" value="HTH-TYPE TRANSCRIPTIONAL REGULATOR"/>
    <property type="match status" value="1"/>
</dbReference>
<keyword evidence="3" id="KW-0804">Transcription</keyword>
<evidence type="ECO:0000256" key="3">
    <source>
        <dbReference type="ARBA" id="ARBA00023163"/>
    </source>
</evidence>
<evidence type="ECO:0000256" key="2">
    <source>
        <dbReference type="ARBA" id="ARBA00023015"/>
    </source>
</evidence>
<feature type="non-terminal residue" evidence="5">
    <location>
        <position position="176"/>
    </location>
</feature>
<gene>
    <name evidence="5" type="ORF">PY650_36735</name>
</gene>
<proteinExistence type="inferred from homology"/>
<feature type="domain" description="LysR substrate-binding" evidence="4">
    <location>
        <begin position="2"/>
        <end position="172"/>
    </location>
</feature>
<evidence type="ECO:0000259" key="4">
    <source>
        <dbReference type="Pfam" id="PF03466"/>
    </source>
</evidence>
<dbReference type="InterPro" id="IPR005119">
    <property type="entry name" value="LysR_subst-bd"/>
</dbReference>
<evidence type="ECO:0000313" key="5">
    <source>
        <dbReference type="EMBL" id="MDL2410970.1"/>
    </source>
</evidence>
<evidence type="ECO:0000313" key="6">
    <source>
        <dbReference type="Proteomes" id="UP001172630"/>
    </source>
</evidence>
<dbReference type="EMBL" id="JARFYN010000199">
    <property type="protein sequence ID" value="MDL2410970.1"/>
    <property type="molecule type" value="Genomic_DNA"/>
</dbReference>
<organism evidence="5 6">
    <name type="scientific">Rhizobium calliandrae</name>
    <dbReference type="NCBI Taxonomy" id="1312182"/>
    <lineage>
        <taxon>Bacteria</taxon>
        <taxon>Pseudomonadati</taxon>
        <taxon>Pseudomonadota</taxon>
        <taxon>Alphaproteobacteria</taxon>
        <taxon>Hyphomicrobiales</taxon>
        <taxon>Rhizobiaceae</taxon>
        <taxon>Rhizobium/Agrobacterium group</taxon>
        <taxon>Rhizobium</taxon>
    </lineage>
</organism>
<comment type="caution">
    <text evidence="5">The sequence shown here is derived from an EMBL/GenBank/DDBJ whole genome shotgun (WGS) entry which is preliminary data.</text>
</comment>
<sequence>GGLEPELSIVLDTMFPQGLLTKVAREWAAAFPATPLRVYFEALGAVPQAVLDGRCSVGVIGTLQRAPPDLSKEWLFNLPLVTVVGASHPLADLRSPIAASAMERHVQVVLTDRSTLTTGQEFGVLGGQSWRVAELSTKHAFLCAGLGWGHMPYPAVADDITAGRLVVIEPEGTPTG</sequence>
<evidence type="ECO:0000256" key="1">
    <source>
        <dbReference type="ARBA" id="ARBA00009437"/>
    </source>
</evidence>
<dbReference type="Proteomes" id="UP001172630">
    <property type="component" value="Unassembled WGS sequence"/>
</dbReference>
<dbReference type="RefSeq" id="WP_285885015.1">
    <property type="nucleotide sequence ID" value="NZ_JARFYN010000199.1"/>
</dbReference>
<keyword evidence="6" id="KW-1185">Reference proteome</keyword>
<keyword evidence="2" id="KW-0805">Transcription regulation</keyword>